<dbReference type="EMBL" id="HG996475">
    <property type="protein sequence ID" value="CAG1865008.1"/>
    <property type="molecule type" value="Genomic_DNA"/>
</dbReference>
<dbReference type="OrthoDB" id="529194at2759"/>
<dbReference type="InterPro" id="IPR050435">
    <property type="entry name" value="MZM1/LYRM7"/>
</dbReference>
<dbReference type="InterPro" id="IPR008011">
    <property type="entry name" value="Complex1_LYR_dom"/>
</dbReference>
<evidence type="ECO:0000256" key="3">
    <source>
        <dbReference type="ARBA" id="ARBA00023186"/>
    </source>
</evidence>
<dbReference type="OMA" id="EAMLRTK"/>
<dbReference type="Gramene" id="Ma11_t18890.1">
    <property type="protein sequence ID" value="Ma11_p18890.1"/>
    <property type="gene ID" value="Ma11_g18890"/>
</dbReference>
<dbReference type="GO" id="GO:0044183">
    <property type="term" value="F:protein folding chaperone"/>
    <property type="evidence" value="ECO:0000318"/>
    <property type="project" value="GO_Central"/>
</dbReference>
<dbReference type="GO" id="GO:0034551">
    <property type="term" value="P:mitochondrial respiratory chain complex III assembly"/>
    <property type="evidence" value="ECO:0000318"/>
    <property type="project" value="GO_Central"/>
</dbReference>
<evidence type="ECO:0000313" key="5">
    <source>
        <dbReference type="EMBL" id="CAG1865008.1"/>
    </source>
</evidence>
<organism evidence="6 7">
    <name type="scientific">Musa acuminata subsp. malaccensis</name>
    <name type="common">Wild banana</name>
    <name type="synonym">Musa malaccensis</name>
    <dbReference type="NCBI Taxonomy" id="214687"/>
    <lineage>
        <taxon>Eukaryota</taxon>
        <taxon>Viridiplantae</taxon>
        <taxon>Streptophyta</taxon>
        <taxon>Embryophyta</taxon>
        <taxon>Tracheophyta</taxon>
        <taxon>Spermatophyta</taxon>
        <taxon>Magnoliopsida</taxon>
        <taxon>Liliopsida</taxon>
        <taxon>Zingiberales</taxon>
        <taxon>Musaceae</taxon>
        <taxon>Musa</taxon>
    </lineage>
</organism>
<dbReference type="EnsemblPlants" id="Ma11_t18890.1">
    <property type="protein sequence ID" value="Ma11_p18890.1"/>
    <property type="gene ID" value="Ma11_g18890"/>
</dbReference>
<accession>A0A804L9E1</accession>
<keyword evidence="7" id="KW-1185">Reference proteome</keyword>
<feature type="domain" description="Complex 1 LYR protein" evidence="4">
    <location>
        <begin position="5"/>
        <end position="63"/>
    </location>
</feature>
<reference evidence="6" key="2">
    <citation type="submission" date="2021-05" db="UniProtKB">
        <authorList>
            <consortium name="EnsemblPlants"/>
        </authorList>
    </citation>
    <scope>IDENTIFICATION</scope>
    <source>
        <strain evidence="6">subsp. malaccensis</strain>
    </source>
</reference>
<dbReference type="CDD" id="cd20267">
    <property type="entry name" value="Complex1_LYR_LYRM7"/>
    <property type="match status" value="1"/>
</dbReference>
<evidence type="ECO:0000313" key="6">
    <source>
        <dbReference type="EnsemblPlants" id="Ma11_p18890.1"/>
    </source>
</evidence>
<gene>
    <name evidence="5" type="ORF">GSMUA_06200.1</name>
</gene>
<evidence type="ECO:0000256" key="1">
    <source>
        <dbReference type="ARBA" id="ARBA00004305"/>
    </source>
</evidence>
<dbReference type="PANTHER" id="PTHR46749:SF1">
    <property type="entry name" value="COMPLEX III ASSEMBLY FACTOR LYRM7"/>
    <property type="match status" value="1"/>
</dbReference>
<dbReference type="Pfam" id="PF05347">
    <property type="entry name" value="Complex1_LYR"/>
    <property type="match status" value="1"/>
</dbReference>
<dbReference type="AlphaFoldDB" id="A0A804L9E1"/>
<dbReference type="PANTHER" id="PTHR46749">
    <property type="entry name" value="COMPLEX III ASSEMBLY FACTOR LYRM7"/>
    <property type="match status" value="1"/>
</dbReference>
<dbReference type="InterPro" id="IPR045298">
    <property type="entry name" value="Complex1_LYR_LYRM7"/>
</dbReference>
<evidence type="ECO:0000256" key="2">
    <source>
        <dbReference type="ARBA" id="ARBA00023128"/>
    </source>
</evidence>
<dbReference type="Proteomes" id="UP000012960">
    <property type="component" value="Unplaced"/>
</dbReference>
<dbReference type="GO" id="GO:0005759">
    <property type="term" value="C:mitochondrial matrix"/>
    <property type="evidence" value="ECO:0000318"/>
    <property type="project" value="GO_Central"/>
</dbReference>
<keyword evidence="2" id="KW-0496">Mitochondrion</keyword>
<name>A0A804L9E1_MUSAM</name>
<evidence type="ECO:0000259" key="4">
    <source>
        <dbReference type="Pfam" id="PF05347"/>
    </source>
</evidence>
<protein>
    <submittedName>
        <fullName evidence="5">(wild Malaysian banana) hypothetical protein</fullName>
    </submittedName>
</protein>
<proteinExistence type="predicted"/>
<sequence length="86" mass="9670">MGATEAIAAYRALLRATREYFPGDKLRQAEAAVVIRERFEKNRGVTAEADVKLLLDEAREAFDFMSHMIEQLKLIPSGGYVVKPTK</sequence>
<evidence type="ECO:0000313" key="7">
    <source>
        <dbReference type="Proteomes" id="UP000012960"/>
    </source>
</evidence>
<reference evidence="5" key="1">
    <citation type="submission" date="2021-03" db="EMBL/GenBank/DDBJ databases">
        <authorList>
            <consortium name="Genoscope - CEA"/>
            <person name="William W."/>
        </authorList>
    </citation>
    <scope>NUCLEOTIDE SEQUENCE</scope>
    <source>
        <strain evidence="5">Doubled-haploid Pahang</strain>
    </source>
</reference>
<keyword evidence="3" id="KW-0143">Chaperone</keyword>
<comment type="subcellular location">
    <subcellularLocation>
        <location evidence="1">Mitochondrion matrix</location>
    </subcellularLocation>
</comment>